<dbReference type="Proteomes" id="UP000186922">
    <property type="component" value="Unassembled WGS sequence"/>
</dbReference>
<feature type="non-terminal residue" evidence="1">
    <location>
        <position position="1"/>
    </location>
</feature>
<evidence type="ECO:0000313" key="2">
    <source>
        <dbReference type="Proteomes" id="UP000186922"/>
    </source>
</evidence>
<sequence length="58" mass="6627">LNETDDMISRIHDASKETEQQLSFELSAKVSNEVVVEAFHGYRYVDGQASHYFASFTK</sequence>
<proteinExistence type="predicted"/>
<organism evidence="1 2">
    <name type="scientific">Ramazzottius varieornatus</name>
    <name type="common">Water bear</name>
    <name type="synonym">Tardigrade</name>
    <dbReference type="NCBI Taxonomy" id="947166"/>
    <lineage>
        <taxon>Eukaryota</taxon>
        <taxon>Metazoa</taxon>
        <taxon>Ecdysozoa</taxon>
        <taxon>Tardigrada</taxon>
        <taxon>Eutardigrada</taxon>
        <taxon>Parachela</taxon>
        <taxon>Hypsibioidea</taxon>
        <taxon>Ramazzottiidae</taxon>
        <taxon>Ramazzottius</taxon>
    </lineage>
</organism>
<dbReference type="AlphaFoldDB" id="A0A1D1W9V4"/>
<dbReference type="EMBL" id="BDGG01000025">
    <property type="protein sequence ID" value="GAV09713.1"/>
    <property type="molecule type" value="Genomic_DNA"/>
</dbReference>
<comment type="caution">
    <text evidence="1">The sequence shown here is derived from an EMBL/GenBank/DDBJ whole genome shotgun (WGS) entry which is preliminary data.</text>
</comment>
<gene>
    <name evidence="1" type="primary">RvY_19206-1</name>
    <name evidence="1" type="synonym">RvY_19206.1</name>
    <name evidence="1" type="ORF">RvY_19206</name>
</gene>
<keyword evidence="2" id="KW-1185">Reference proteome</keyword>
<accession>A0A1D1W9V4</accession>
<reference evidence="1 2" key="1">
    <citation type="journal article" date="2016" name="Nat. Commun.">
        <title>Extremotolerant tardigrade genome and improved radiotolerance of human cultured cells by tardigrade-unique protein.</title>
        <authorList>
            <person name="Hashimoto T."/>
            <person name="Horikawa D.D."/>
            <person name="Saito Y."/>
            <person name="Kuwahara H."/>
            <person name="Kozuka-Hata H."/>
            <person name="Shin-I T."/>
            <person name="Minakuchi Y."/>
            <person name="Ohishi K."/>
            <person name="Motoyama A."/>
            <person name="Aizu T."/>
            <person name="Enomoto A."/>
            <person name="Kondo K."/>
            <person name="Tanaka S."/>
            <person name="Hara Y."/>
            <person name="Koshikawa S."/>
            <person name="Sagara H."/>
            <person name="Miura T."/>
            <person name="Yokobori S."/>
            <person name="Miyagawa K."/>
            <person name="Suzuki Y."/>
            <person name="Kubo T."/>
            <person name="Oyama M."/>
            <person name="Kohara Y."/>
            <person name="Fujiyama A."/>
            <person name="Arakawa K."/>
            <person name="Katayama T."/>
            <person name="Toyoda A."/>
            <person name="Kunieda T."/>
        </authorList>
    </citation>
    <scope>NUCLEOTIDE SEQUENCE [LARGE SCALE GENOMIC DNA]</scope>
    <source>
        <strain evidence="1 2">YOKOZUNA-1</strain>
    </source>
</reference>
<protein>
    <submittedName>
        <fullName evidence="1">Uncharacterized protein</fullName>
    </submittedName>
</protein>
<name>A0A1D1W9V4_RAMVA</name>
<evidence type="ECO:0000313" key="1">
    <source>
        <dbReference type="EMBL" id="GAV09713.1"/>
    </source>
</evidence>